<feature type="compositionally biased region" description="Polar residues" evidence="1">
    <location>
        <begin position="293"/>
        <end position="316"/>
    </location>
</feature>
<reference evidence="2 3" key="1">
    <citation type="submission" date="2016-07" db="EMBL/GenBank/DDBJ databases">
        <title>Pervasive Adenine N6-methylation of Active Genes in Fungi.</title>
        <authorList>
            <consortium name="DOE Joint Genome Institute"/>
            <person name="Mondo S.J."/>
            <person name="Dannebaum R.O."/>
            <person name="Kuo R.C."/>
            <person name="Labutti K."/>
            <person name="Haridas S."/>
            <person name="Kuo A."/>
            <person name="Salamov A."/>
            <person name="Ahrendt S.R."/>
            <person name="Lipzen A."/>
            <person name="Sullivan W."/>
            <person name="Andreopoulos W.B."/>
            <person name="Clum A."/>
            <person name="Lindquist E."/>
            <person name="Daum C."/>
            <person name="Ramamoorthy G.K."/>
            <person name="Gryganskyi A."/>
            <person name="Culley D."/>
            <person name="Magnuson J.K."/>
            <person name="James T.Y."/>
            <person name="O'Malley M.A."/>
            <person name="Stajich J.E."/>
            <person name="Spatafora J.W."/>
            <person name="Visel A."/>
            <person name="Grigoriev I.V."/>
        </authorList>
    </citation>
    <scope>NUCLEOTIDE SEQUENCE [LARGE SCALE GENOMIC DNA]</scope>
    <source>
        <strain evidence="2 3">CBS 115471</strain>
    </source>
</reference>
<organism evidence="2 3">
    <name type="scientific">Clohesyomyces aquaticus</name>
    <dbReference type="NCBI Taxonomy" id="1231657"/>
    <lineage>
        <taxon>Eukaryota</taxon>
        <taxon>Fungi</taxon>
        <taxon>Dikarya</taxon>
        <taxon>Ascomycota</taxon>
        <taxon>Pezizomycotina</taxon>
        <taxon>Dothideomycetes</taxon>
        <taxon>Pleosporomycetidae</taxon>
        <taxon>Pleosporales</taxon>
        <taxon>Lindgomycetaceae</taxon>
        <taxon>Clohesyomyces</taxon>
    </lineage>
</organism>
<evidence type="ECO:0000256" key="1">
    <source>
        <dbReference type="SAM" id="MobiDB-lite"/>
    </source>
</evidence>
<gene>
    <name evidence="2" type="ORF">BCR34DRAFT_596321</name>
</gene>
<dbReference type="OrthoDB" id="3801063at2759"/>
<keyword evidence="3" id="KW-1185">Reference proteome</keyword>
<accession>A0A1Y2A7E7</accession>
<feature type="compositionally biased region" description="Polar residues" evidence="1">
    <location>
        <begin position="717"/>
        <end position="732"/>
    </location>
</feature>
<dbReference type="EMBL" id="MCFA01000007">
    <property type="protein sequence ID" value="ORY18394.1"/>
    <property type="molecule type" value="Genomic_DNA"/>
</dbReference>
<comment type="caution">
    <text evidence="2">The sequence shown here is derived from an EMBL/GenBank/DDBJ whole genome shotgun (WGS) entry which is preliminary data.</text>
</comment>
<feature type="compositionally biased region" description="Polar residues" evidence="1">
    <location>
        <begin position="643"/>
        <end position="671"/>
    </location>
</feature>
<feature type="compositionally biased region" description="Basic and acidic residues" evidence="1">
    <location>
        <begin position="555"/>
        <end position="570"/>
    </location>
</feature>
<proteinExistence type="predicted"/>
<feature type="region of interest" description="Disordered" evidence="1">
    <location>
        <begin position="268"/>
        <end position="322"/>
    </location>
</feature>
<name>A0A1Y2A7E7_9PLEO</name>
<sequence length="795" mass="87090">MNSNSLPRSGPPRDEDLTGTNDPTRSHPINIYNSQVEHAVAPGYVQSSNSDPHTSLEEIQHFNQRFGFSMDWDMPGLNHDQEWMITQSVASSNTSDHVRYEAHREGLGNQIAQHDVFGPAQSGSPLSEFRPVPTVPSQQPHSVLVYATPSINRGANGYLGPHLRQFNQSAMSTSEGARNPSSSSAQEELQTSATVSGEPPASSLSEVLPSKIAEQGLVQKTGEFESSSTSPRPTQSFQPEADTTNLPVHHLWQEFPWKELMDRMYGTSTEVEEVPKDRKCRGPGKAVKKEPKGNTSSKKGADSSPNAGAPNTSSPASPLLPQHFTGNAFGALDFRTRLTASPWNRPEEDDTIGQVLGTADEWLKRIFFAIQNVEGTKDNGGSADLLKFSPENFEKIKVEAEAVGVEIFIALISRVTRGTRQGTREKDPAMYRDRDGACAQDREGNCLERIKNVVNVLRNYKQVCRDVLNSFQKIEDLVNAPLHVAKNKDANMGNNNKRKEQAKQMKGTKTNQSKPQKRNASKAPSSKSHEKDPKASQTYTESLGLHRNSATIGKEAQKLDAGRMSEHDQGIGEFGTASNTPPFVPGTRVGAHADPQGQSSTRGNGKTLGTSPPQAGSQNFATGQGQYASPLDPTYQDFDFRDQSSTSGITMQGQSALMQTPVQEATRSPTGLTPPDVEDRSFTGDSQSFQHHQSPMNRYGRKRSFHGMFEDEDSAALDNTPQKRSRNTTTRAGPSPSAVFTDPHAHSPAAEATIEYSAEPQQENLEYNSAPREENLEYSAAPQEESLWKSSFKFH</sequence>
<feature type="region of interest" description="Disordered" evidence="1">
    <location>
        <begin position="169"/>
        <end position="208"/>
    </location>
</feature>
<evidence type="ECO:0000313" key="2">
    <source>
        <dbReference type="EMBL" id="ORY18394.1"/>
    </source>
</evidence>
<dbReference type="AlphaFoldDB" id="A0A1Y2A7E7"/>
<feature type="compositionally biased region" description="Polar residues" evidence="1">
    <location>
        <begin position="224"/>
        <end position="245"/>
    </location>
</feature>
<feature type="region of interest" description="Disordered" evidence="1">
    <location>
        <begin position="1"/>
        <end position="29"/>
    </location>
</feature>
<feature type="region of interest" description="Disordered" evidence="1">
    <location>
        <begin position="486"/>
        <end position="795"/>
    </location>
</feature>
<protein>
    <submittedName>
        <fullName evidence="2">Uncharacterized protein</fullName>
    </submittedName>
</protein>
<feature type="compositionally biased region" description="Polar residues" evidence="1">
    <location>
        <begin position="683"/>
        <end position="696"/>
    </location>
</feature>
<feature type="region of interest" description="Disordered" evidence="1">
    <location>
        <begin position="221"/>
        <end position="245"/>
    </location>
</feature>
<evidence type="ECO:0000313" key="3">
    <source>
        <dbReference type="Proteomes" id="UP000193144"/>
    </source>
</evidence>
<dbReference type="Proteomes" id="UP000193144">
    <property type="component" value="Unassembled WGS sequence"/>
</dbReference>
<feature type="compositionally biased region" description="Polar residues" evidence="1">
    <location>
        <begin position="169"/>
        <end position="195"/>
    </location>
</feature>
<feature type="compositionally biased region" description="Polar residues" evidence="1">
    <location>
        <begin position="596"/>
        <end position="627"/>
    </location>
</feature>